<dbReference type="InterPro" id="IPR025558">
    <property type="entry name" value="DUF4283"/>
</dbReference>
<feature type="domain" description="Reverse transcriptase zinc-binding" evidence="4">
    <location>
        <begin position="1631"/>
        <end position="1715"/>
    </location>
</feature>
<dbReference type="CDD" id="cd01650">
    <property type="entry name" value="RT_nLTR_like"/>
    <property type="match status" value="1"/>
</dbReference>
<evidence type="ECO:0000259" key="3">
    <source>
        <dbReference type="Pfam" id="PF03372"/>
    </source>
</evidence>
<dbReference type="SUPFAM" id="SSF56219">
    <property type="entry name" value="DNase I-like"/>
    <property type="match status" value="1"/>
</dbReference>
<feature type="domain" description="Reverse transcriptase" evidence="2">
    <location>
        <begin position="1181"/>
        <end position="1313"/>
    </location>
</feature>
<dbReference type="Proteomes" id="UP000288805">
    <property type="component" value="Unassembled WGS sequence"/>
</dbReference>
<dbReference type="PANTHER" id="PTHR33116:SF78">
    <property type="entry name" value="OS12G0587133 PROTEIN"/>
    <property type="match status" value="1"/>
</dbReference>
<dbReference type="Pfam" id="PF13966">
    <property type="entry name" value="zf-RVT"/>
    <property type="match status" value="1"/>
</dbReference>
<comment type="caution">
    <text evidence="6">The sequence shown here is derived from an EMBL/GenBank/DDBJ whole genome shotgun (WGS) entry which is preliminary data.</text>
</comment>
<dbReference type="Pfam" id="PF03372">
    <property type="entry name" value="Exo_endo_phos"/>
    <property type="match status" value="1"/>
</dbReference>
<protein>
    <submittedName>
        <fullName evidence="6">Putative ribonuclease H protein</fullName>
    </submittedName>
</protein>
<feature type="compositionally biased region" description="Basic and acidic residues" evidence="1">
    <location>
        <begin position="343"/>
        <end position="363"/>
    </location>
</feature>
<dbReference type="InterPro" id="IPR043502">
    <property type="entry name" value="DNA/RNA_pol_sf"/>
</dbReference>
<evidence type="ECO:0000313" key="7">
    <source>
        <dbReference type="Proteomes" id="UP000288805"/>
    </source>
</evidence>
<dbReference type="SUPFAM" id="SSF56672">
    <property type="entry name" value="DNA/RNA polymerases"/>
    <property type="match status" value="1"/>
</dbReference>
<dbReference type="Pfam" id="PF00078">
    <property type="entry name" value="RVT_1"/>
    <property type="match status" value="1"/>
</dbReference>
<dbReference type="Pfam" id="PF14111">
    <property type="entry name" value="DUF4283"/>
    <property type="match status" value="1"/>
</dbReference>
<evidence type="ECO:0000259" key="5">
    <source>
        <dbReference type="Pfam" id="PF14111"/>
    </source>
</evidence>
<evidence type="ECO:0000313" key="6">
    <source>
        <dbReference type="EMBL" id="RVX09296.1"/>
    </source>
</evidence>
<feature type="region of interest" description="Disordered" evidence="1">
    <location>
        <begin position="343"/>
        <end position="394"/>
    </location>
</feature>
<feature type="domain" description="Endonuclease/exonuclease/phosphatase" evidence="3">
    <location>
        <begin position="714"/>
        <end position="919"/>
    </location>
</feature>
<reference evidence="6 7" key="1">
    <citation type="journal article" date="2018" name="PLoS Genet.">
        <title>Population sequencing reveals clonal diversity and ancestral inbreeding in the grapevine cultivar Chardonnay.</title>
        <authorList>
            <person name="Roach M.J."/>
            <person name="Johnson D.L."/>
            <person name="Bohlmann J."/>
            <person name="van Vuuren H.J."/>
            <person name="Jones S.J."/>
            <person name="Pretorius I.S."/>
            <person name="Schmidt S.A."/>
            <person name="Borneman A.R."/>
        </authorList>
    </citation>
    <scope>NUCLEOTIDE SEQUENCE [LARGE SCALE GENOMIC DNA]</scope>
    <source>
        <strain evidence="7">cv. Chardonnay</strain>
        <tissue evidence="6">Leaf</tissue>
    </source>
</reference>
<evidence type="ECO:0000256" key="1">
    <source>
        <dbReference type="SAM" id="MobiDB-lite"/>
    </source>
</evidence>
<dbReference type="InterPro" id="IPR005135">
    <property type="entry name" value="Endo/exonuclease/phosphatase"/>
</dbReference>
<proteinExistence type="predicted"/>
<dbReference type="InterPro" id="IPR026960">
    <property type="entry name" value="RVT-Znf"/>
</dbReference>
<dbReference type="GO" id="GO:0003824">
    <property type="term" value="F:catalytic activity"/>
    <property type="evidence" value="ECO:0007669"/>
    <property type="project" value="InterPro"/>
</dbReference>
<dbReference type="InterPro" id="IPR036691">
    <property type="entry name" value="Endo/exonu/phosph_ase_sf"/>
</dbReference>
<sequence>MDERKGKIQVFIVEKKGGVSSWVRLGSDSLGFFLEGLNLCIKDEKEARWGREWKEQGRIYSMSRGINKAGGFIRLGVSDLERKHFCIFIPRGRRDKRGWMTMAEKLNQVVGSSGSKSETQEGKDMGKIVGGRSYATIAKRALSGNPNVIAVKVKMEESIGLLKKLEHCVVASRKDNLGGEDDLEKLGQLWAKSWELKGSLGLAKMEKGRVLLDFEDLEEARRVVSSGNRTMEGVQIGLDFWSPRSGCWTEEEEAKEIWVRLFGLPVSLWSSEILKKVGDECGGFITVDEQTKTMGELQWARILVRGRGDARPSVLEVEMEEEVYAVSLWWECRPVLRRSYRQADGRHSSEVRGGESSRAEKRVTKGWGSVRLENLHPPDDGTGEQGTGPGRAVSSVVRSPITLPWAQTGAIHHLSPIAIPKESRGVGGLGLNSGVMGLKGKGVVASRISPEAGPSHRPDEVGCSTIGPESSNKGPNSKGYAQQSNIVVKLREGPSPSAAQDHNKSQKKDLLLTGLDPGKTHVPEPFVAWETEDTRKLNGVARISETDKALEEESMRYGLGLCYWGKRFLGTSHLNSIIFDRTPGGEFFDHSGDWNEEVRADNTMWLTVYEGCNERSNGCKEVGANKSSSDKGRGMSGVGDIYDTQTERGEQEGKWEESGLAKFSQFLGFPTEGLEKEILNFLTKIRKRREKIHKRLGTGQRASDCDCPMKMKILSWNVRGANDSSKRKVIKTFIRNQRVDVICIQETKIQAMTDNIARSIGSGRFLDWKVVNAEGASGGILICWDKRSLEILDWKEGQFTLSCRFRNVENGAIWIFTGVYGLFSKVERDALWDELGAIRGLWEDPWCIRGDFNITLFPRERSSQRRMNSAMRKFAEIVDDLGLMDLPLQGGEFTWNGGQNNQAWARLDRFLVSPSWTDQFNGISQCRLPRPVEGFKDLVRSWWQGIEVRGNASYKLATKMKEIKQKLKVWNREVFGKLESNKSLALQQVDFWDREESERILTVEETELKKEAKDNYRKWVIMEEIHWRQLSREIWLKEGDRNTGFFHRMASAHRRNNYLERIKINGEWLIEEQKIREGIANTFQSLLSEDVGWKADIGGLQLDQISQQEAENLERPFIEDEIYVALMEMNGDKAPGPDGFTMAFWQSCWEFIKEEILEMFKDFYDHSSFLKSLNNTFLVLIPKKSGVEDLRDFRPISLLGGLYKLLAKVLANRMKKVVGKVVSTSQNAFVKGRQILDTFLIANEVIDVWQKRKEKGIICKLDIEKAYDSINWNVGNGVPAGFFPSTKGLRQGDPLSPYLFIMGMEVLDVLIRRAVEGAASGLRINLAKSEIIPVGEVVEVEELAVELGCRVGTLPSQYLGLPLGAPNRAPYIWDGVEERVRRRLAIWKRQYISKGGRVTLIKSTLASMPIYQMSIFRMPKVVVRRIEKVQRDFLWGEGNMERKVHLVKWQVVCTDKDKGGLGLRKLAFLNKALLGKWIWRYVCDKDNLWRQVIKVKYGQEGLDWRPKKANGAIGVGVWKEIWKESDWCWDNMTFRVGKGNMISFWTNVWCSESSLAQCFPHLFGMAAQQNLTVEEMWDQNSGQGNWNLHFLRDFNDWEMELVGDFLHILRGFKPSLEEDSVLWRKGRSGQFRVKEAYSLLTKSDDIGFPSKSIWVARVPTKVAFFAWEAAWGKVLTLDRLQRRGFQLPNRCFLCGCEEESVNHILIYCTVVRALWDIVFGLVDVKWVFPGTVKEVLAS</sequence>
<organism evidence="6 7">
    <name type="scientific">Vitis vinifera</name>
    <name type="common">Grape</name>
    <dbReference type="NCBI Taxonomy" id="29760"/>
    <lineage>
        <taxon>Eukaryota</taxon>
        <taxon>Viridiplantae</taxon>
        <taxon>Streptophyta</taxon>
        <taxon>Embryophyta</taxon>
        <taxon>Tracheophyta</taxon>
        <taxon>Spermatophyta</taxon>
        <taxon>Magnoliopsida</taxon>
        <taxon>eudicotyledons</taxon>
        <taxon>Gunneridae</taxon>
        <taxon>Pentapetalae</taxon>
        <taxon>rosids</taxon>
        <taxon>Vitales</taxon>
        <taxon>Vitaceae</taxon>
        <taxon>Viteae</taxon>
        <taxon>Vitis</taxon>
    </lineage>
</organism>
<dbReference type="Gene3D" id="3.60.10.10">
    <property type="entry name" value="Endonuclease/exonuclease/phosphatase"/>
    <property type="match status" value="1"/>
</dbReference>
<dbReference type="PANTHER" id="PTHR33116">
    <property type="entry name" value="REVERSE TRANSCRIPTASE ZINC-BINDING DOMAIN-CONTAINING PROTEIN-RELATED-RELATED"/>
    <property type="match status" value="1"/>
</dbReference>
<name>A0A438JK01_VITVI</name>
<evidence type="ECO:0000259" key="2">
    <source>
        <dbReference type="Pfam" id="PF00078"/>
    </source>
</evidence>
<feature type="domain" description="DUF4283" evidence="5">
    <location>
        <begin position="164"/>
        <end position="248"/>
    </location>
</feature>
<dbReference type="EMBL" id="QGNW01000038">
    <property type="protein sequence ID" value="RVX09296.1"/>
    <property type="molecule type" value="Genomic_DNA"/>
</dbReference>
<accession>A0A438JK01</accession>
<feature type="compositionally biased region" description="Polar residues" evidence="1">
    <location>
        <begin position="467"/>
        <end position="480"/>
    </location>
</feature>
<evidence type="ECO:0000259" key="4">
    <source>
        <dbReference type="Pfam" id="PF13966"/>
    </source>
</evidence>
<dbReference type="InterPro" id="IPR000477">
    <property type="entry name" value="RT_dom"/>
</dbReference>
<feature type="region of interest" description="Disordered" evidence="1">
    <location>
        <begin position="448"/>
        <end position="480"/>
    </location>
</feature>
<gene>
    <name evidence="6" type="primary">VvCHDp000001_499</name>
    <name evidence="6" type="ORF">CK203_015457</name>
</gene>